<name>A0ABU7DFZ6_9TELE</name>
<evidence type="ECO:0000256" key="1">
    <source>
        <dbReference type="SAM" id="SignalP"/>
    </source>
</evidence>
<dbReference type="EMBL" id="JAHUTJ010025289">
    <property type="protein sequence ID" value="MED6273877.1"/>
    <property type="molecule type" value="Genomic_DNA"/>
</dbReference>
<protein>
    <submittedName>
        <fullName evidence="2">Uncharacterized protein</fullName>
    </submittedName>
</protein>
<evidence type="ECO:0000313" key="3">
    <source>
        <dbReference type="Proteomes" id="UP001352852"/>
    </source>
</evidence>
<keyword evidence="1" id="KW-0732">Signal</keyword>
<proteinExistence type="predicted"/>
<evidence type="ECO:0000313" key="2">
    <source>
        <dbReference type="EMBL" id="MED6273877.1"/>
    </source>
</evidence>
<sequence length="433" mass="47659">MLLSVLLLLLVGHAKAGYKGAVFTYSTKDVQGKRFSVMHRYKLSYSSYEELELRCTSCSNTEESRGEWCLGEFAWKWKNVNCGSYDGLNTGNWIHNRNGISTSLAQMFVEVRNRSDINKPNSSPQTRVLPVVRVPSNCPRNISLLTFDPDGDEVKCRYASSSSECDTCTPPSVFSLSSSGTLSFSPTDSSSEGPYAVQLMIEDFPRETMMLMQNNGSTSLRNTNSAISKIPVQFVFKVDPAAPSCTEGEYLPRFLSPTPEHGAQIFIDVNQTLEIPIRAEATQSVITELLFSGPVNVVKNSSGSGHFTLRWTPSGDENDESHPICFVVQANVSSSVYQSVHQCVVVTVGNRPTVTSTTVVAPTIPLTTSNPPPRTSYLTVLKLKISTTLSLKDNHEIILKTIKDELIRRGLHPDIKVYLRSDGSVEVKKTAAP</sequence>
<keyword evidence="3" id="KW-1185">Reference proteome</keyword>
<comment type="caution">
    <text evidence="2">The sequence shown here is derived from an EMBL/GenBank/DDBJ whole genome shotgun (WGS) entry which is preliminary data.</text>
</comment>
<dbReference type="Proteomes" id="UP001352852">
    <property type="component" value="Unassembled WGS sequence"/>
</dbReference>
<feature type="signal peptide" evidence="1">
    <location>
        <begin position="1"/>
        <end position="16"/>
    </location>
</feature>
<feature type="chain" id="PRO_5046197801" evidence="1">
    <location>
        <begin position="17"/>
        <end position="433"/>
    </location>
</feature>
<organism evidence="2 3">
    <name type="scientific">Characodon lateralis</name>
    <dbReference type="NCBI Taxonomy" id="208331"/>
    <lineage>
        <taxon>Eukaryota</taxon>
        <taxon>Metazoa</taxon>
        <taxon>Chordata</taxon>
        <taxon>Craniata</taxon>
        <taxon>Vertebrata</taxon>
        <taxon>Euteleostomi</taxon>
        <taxon>Actinopterygii</taxon>
        <taxon>Neopterygii</taxon>
        <taxon>Teleostei</taxon>
        <taxon>Neoteleostei</taxon>
        <taxon>Acanthomorphata</taxon>
        <taxon>Ovalentaria</taxon>
        <taxon>Atherinomorphae</taxon>
        <taxon>Cyprinodontiformes</taxon>
        <taxon>Goodeidae</taxon>
        <taxon>Characodon</taxon>
    </lineage>
</organism>
<gene>
    <name evidence="2" type="ORF">CHARACLAT_010782</name>
</gene>
<reference evidence="2 3" key="1">
    <citation type="submission" date="2021-06" db="EMBL/GenBank/DDBJ databases">
        <authorList>
            <person name="Palmer J.M."/>
        </authorList>
    </citation>
    <scope>NUCLEOTIDE SEQUENCE [LARGE SCALE GENOMIC DNA]</scope>
    <source>
        <strain evidence="2 3">CL_MEX2019</strain>
        <tissue evidence="2">Muscle</tissue>
    </source>
</reference>
<accession>A0ABU7DFZ6</accession>